<reference evidence="4 5" key="1">
    <citation type="submission" date="2017-08" db="EMBL/GenBank/DDBJ databases">
        <title>USMARCv1.0.</title>
        <authorList>
            <person name="Hannum G.I."/>
            <person name="Koren S."/>
            <person name="Schroeder S.G."/>
            <person name="Chin S.C."/>
            <person name="Nonneman D.J."/>
            <person name="Becker S.A."/>
            <person name="Rosen B.D."/>
            <person name="Bickhart D.M."/>
            <person name="Putnam N.H."/>
            <person name="Green R.E."/>
            <person name="Tuggle C.K."/>
            <person name="Liu H."/>
            <person name="Rohrer G.A."/>
            <person name="Warr A."/>
            <person name="Hall R."/>
            <person name="Kim K."/>
            <person name="Hume D.A."/>
            <person name="Talbot R."/>
            <person name="Chow W."/>
            <person name="Howe K."/>
            <person name="Schwartz A.S."/>
            <person name="Watson M."/>
            <person name="Archibald A.L."/>
            <person name="Phillippy A.M."/>
            <person name="Smith T.P.L."/>
        </authorList>
    </citation>
    <scope>NUCLEOTIDE SEQUENCE [LARGE SCALE GENOMIC DNA]</scope>
</reference>
<dbReference type="InterPro" id="IPR008405">
    <property type="entry name" value="ApoL"/>
</dbReference>
<dbReference type="Proteomes" id="UP000694720">
    <property type="component" value="Unplaced"/>
</dbReference>
<dbReference type="Ensembl" id="ENSSSCT00070018726.1">
    <property type="protein sequence ID" value="ENSSSCP00070015558.1"/>
    <property type="gene ID" value="ENSSSCG00070009627.1"/>
</dbReference>
<feature type="region of interest" description="Disordered" evidence="3">
    <location>
        <begin position="369"/>
        <end position="421"/>
    </location>
</feature>
<protein>
    <recommendedName>
        <fullName evidence="6">Apolipoprotein L6</fullName>
    </recommendedName>
</protein>
<accession>A0A4X1TK63</accession>
<dbReference type="AlphaFoldDB" id="A0A4X1TK63"/>
<keyword evidence="2" id="KW-0175">Coiled coil</keyword>
<reference evidence="4" key="2">
    <citation type="submission" date="2025-05" db="UniProtKB">
        <authorList>
            <consortium name="Ensembl"/>
        </authorList>
    </citation>
    <scope>IDENTIFICATION</scope>
</reference>
<evidence type="ECO:0000313" key="5">
    <source>
        <dbReference type="Proteomes" id="UP000314985"/>
    </source>
</evidence>
<name>A0A4X1TK63_PIG</name>
<evidence type="ECO:0000256" key="2">
    <source>
        <dbReference type="SAM" id="Coils"/>
    </source>
</evidence>
<proteinExistence type="inferred from homology"/>
<organism evidence="4 5">
    <name type="scientific">Sus scrofa</name>
    <name type="common">Pig</name>
    <dbReference type="NCBI Taxonomy" id="9823"/>
    <lineage>
        <taxon>Eukaryota</taxon>
        <taxon>Metazoa</taxon>
        <taxon>Chordata</taxon>
        <taxon>Craniata</taxon>
        <taxon>Vertebrata</taxon>
        <taxon>Euteleostomi</taxon>
        <taxon>Mammalia</taxon>
        <taxon>Eutheria</taxon>
        <taxon>Laurasiatheria</taxon>
        <taxon>Artiodactyla</taxon>
        <taxon>Suina</taxon>
        <taxon>Suidae</taxon>
        <taxon>Sus</taxon>
    </lineage>
</organism>
<dbReference type="PANTHER" id="PTHR14096:SF7">
    <property type="entry name" value="APOLIPOPROTEIN L6"/>
    <property type="match status" value="1"/>
</dbReference>
<feature type="region of interest" description="Disordered" evidence="3">
    <location>
        <begin position="17"/>
        <end position="67"/>
    </location>
</feature>
<dbReference type="Pfam" id="PF05461">
    <property type="entry name" value="ApoL"/>
    <property type="match status" value="1"/>
</dbReference>
<feature type="coiled-coil region" evidence="2">
    <location>
        <begin position="338"/>
        <end position="365"/>
    </location>
</feature>
<dbReference type="PANTHER" id="PTHR14096">
    <property type="entry name" value="APOLIPOPROTEIN L"/>
    <property type="match status" value="1"/>
</dbReference>
<evidence type="ECO:0000256" key="3">
    <source>
        <dbReference type="SAM" id="MobiDB-lite"/>
    </source>
</evidence>
<dbReference type="Proteomes" id="UP000314985">
    <property type="component" value="Chromosome 5"/>
</dbReference>
<dbReference type="GO" id="GO:0005576">
    <property type="term" value="C:extracellular region"/>
    <property type="evidence" value="ECO:0007669"/>
    <property type="project" value="InterPro"/>
</dbReference>
<dbReference type="GO" id="GO:0008289">
    <property type="term" value="F:lipid binding"/>
    <property type="evidence" value="ECO:0007669"/>
    <property type="project" value="InterPro"/>
</dbReference>
<dbReference type="Ensembl" id="ENSSSCT00035075040.1">
    <property type="protein sequence ID" value="ENSSSCP00035030498.1"/>
    <property type="gene ID" value="ENSSSCG00035056217.1"/>
</dbReference>
<dbReference type="GO" id="GO:0042157">
    <property type="term" value="P:lipoprotein metabolic process"/>
    <property type="evidence" value="ECO:0007669"/>
    <property type="project" value="InterPro"/>
</dbReference>
<sequence>MSRIGWRLCTSSLSLCSPESYSPCQARGPLSGEDRKPSGPEAAARASRKAENPFTRGDSTHFPTKKMRTDLEPRSLLINQARKARTAGIGLQRDKDNIALHEDMKQPESDLSVEERIFLEEFPIMKEGLEEDLRRLRALAAHIDTTHKIVTKTSAVANAFAVLSGAVSILGSALAPATAGGSLVLSVTGRVLGTRGEATSILAKILECFYNQEAQAQVGSLMPTCGQELWQAGPISVTAAKKVVQNCGRTIEMGICAFQMASAHPRLATAAKRLLTTGQVSAQRSRQVQRALEGVVQLMKANAPLLRMAMAGFYLSADLLSLLKDWKQLKEGAKTELAEELRVQARALERKLKELTQCFESLQQKLSQEEKPLSSALEGTTGTVSRPPARRGEAGSQVTERARQLSPGAAEGNTRGPGGGWARLAEEVAGRRSMGALRALLARECHCHLVEVGLSPPSFL</sequence>
<evidence type="ECO:0000313" key="4">
    <source>
        <dbReference type="Ensembl" id="ENSSSCP00070015558.1"/>
    </source>
</evidence>
<evidence type="ECO:0008006" key="6">
    <source>
        <dbReference type="Google" id="ProtNLM"/>
    </source>
</evidence>
<comment type="similarity">
    <text evidence="1">Belongs to the apolipoprotein L family.</text>
</comment>
<dbReference type="GO" id="GO:0006869">
    <property type="term" value="P:lipid transport"/>
    <property type="evidence" value="ECO:0007669"/>
    <property type="project" value="InterPro"/>
</dbReference>
<evidence type="ECO:0000256" key="1">
    <source>
        <dbReference type="ARBA" id="ARBA00010090"/>
    </source>
</evidence>